<dbReference type="PANTHER" id="PTHR30258:SF1">
    <property type="entry name" value="PROTEIN TRANSPORT PROTEIN HOFB HOMOLOG"/>
    <property type="match status" value="1"/>
</dbReference>
<dbReference type="CDD" id="cd01129">
    <property type="entry name" value="PulE-GspE-like"/>
    <property type="match status" value="1"/>
</dbReference>
<feature type="compositionally biased region" description="Low complexity" evidence="4">
    <location>
        <begin position="1"/>
        <end position="35"/>
    </location>
</feature>
<organism evidence="6 7">
    <name type="scientific">Candidatus Dojkabacteria bacterium</name>
    <dbReference type="NCBI Taxonomy" id="2099670"/>
    <lineage>
        <taxon>Bacteria</taxon>
        <taxon>Candidatus Dojkabacteria</taxon>
    </lineage>
</organism>
<proteinExistence type="inferred from homology"/>
<name>A0A955L885_9BACT</name>
<keyword evidence="2" id="KW-0547">Nucleotide-binding</keyword>
<dbReference type="Proteomes" id="UP000754563">
    <property type="component" value="Unassembled WGS sequence"/>
</dbReference>
<dbReference type="Gene3D" id="3.30.450.90">
    <property type="match status" value="1"/>
</dbReference>
<feature type="domain" description="Bacterial type II secretion system protein E" evidence="5">
    <location>
        <begin position="259"/>
        <end position="273"/>
    </location>
</feature>
<feature type="region of interest" description="Disordered" evidence="4">
    <location>
        <begin position="1"/>
        <end position="50"/>
    </location>
</feature>
<evidence type="ECO:0000313" key="6">
    <source>
        <dbReference type="EMBL" id="MCA9385416.1"/>
    </source>
</evidence>
<dbReference type="PROSITE" id="PS00662">
    <property type="entry name" value="T2SP_E"/>
    <property type="match status" value="1"/>
</dbReference>
<evidence type="ECO:0000259" key="5">
    <source>
        <dbReference type="PROSITE" id="PS00662"/>
    </source>
</evidence>
<dbReference type="PANTHER" id="PTHR30258">
    <property type="entry name" value="TYPE II SECRETION SYSTEM PROTEIN GSPE-RELATED"/>
    <property type="match status" value="1"/>
</dbReference>
<accession>A0A955L885</accession>
<dbReference type="GO" id="GO:0005524">
    <property type="term" value="F:ATP binding"/>
    <property type="evidence" value="ECO:0007669"/>
    <property type="project" value="UniProtKB-KW"/>
</dbReference>
<comment type="caution">
    <text evidence="6">The sequence shown here is derived from an EMBL/GenBank/DDBJ whole genome shotgun (WGS) entry which is preliminary data.</text>
</comment>
<feature type="compositionally biased region" description="Basic and acidic residues" evidence="4">
    <location>
        <begin position="39"/>
        <end position="50"/>
    </location>
</feature>
<sequence>MDQQLPNQQQPAQQVQNPNPQQQQAQQQQAQQQQPTNDQPKEGKGDGKTGEVKKLISIEKLLNSIITAALDQRASDIHIEPEPKRVRVRLRIDGILRESWSIQKEYEQSLIFKIKIAGKLRTDEHFAPQDGRISFKLDEGKKVDTRVSILPTTHGEKVVFRLLTQDGRSFELKDLGLVGQDFEMVQRAYQKPYGTILTVGPTGSGKTTTLYAILKLLNSPEVNITTVEDPVEYNIVGVNHIQINTKADLTFASGLRSILRQDPDIVMVGEIRDGETARIATNAAMTGHLVLSTLHTNDSVTTIPRLIDMGIEPFLVASTVNLVIAQRLARKLCETCRQPYVVTEQDLTAINRVRPDIGRYLKVGEQLFREKGCANCTDGFQGRIGLYETLQITKDIRDAITDNANADKIFEIARKEGLVLIVEDGINKLRAGVTSISEVNRVTALKV</sequence>
<comment type="similarity">
    <text evidence="1">Belongs to the GSP E family.</text>
</comment>
<reference evidence="6" key="1">
    <citation type="submission" date="2020-04" db="EMBL/GenBank/DDBJ databases">
        <authorList>
            <person name="Zhang T."/>
        </authorList>
    </citation>
    <scope>NUCLEOTIDE SEQUENCE</scope>
    <source>
        <strain evidence="6">HKST-UBA11</strain>
    </source>
</reference>
<evidence type="ECO:0000313" key="7">
    <source>
        <dbReference type="Proteomes" id="UP000754563"/>
    </source>
</evidence>
<keyword evidence="3" id="KW-0067">ATP-binding</keyword>
<dbReference type="InterPro" id="IPR001482">
    <property type="entry name" value="T2SS/T4SS_dom"/>
</dbReference>
<evidence type="ECO:0000256" key="2">
    <source>
        <dbReference type="ARBA" id="ARBA00022741"/>
    </source>
</evidence>
<dbReference type="Pfam" id="PF00437">
    <property type="entry name" value="T2SSE"/>
    <property type="match status" value="1"/>
</dbReference>
<dbReference type="FunFam" id="3.40.50.300:FF:000398">
    <property type="entry name" value="Type IV pilus assembly ATPase PilB"/>
    <property type="match status" value="1"/>
</dbReference>
<gene>
    <name evidence="6" type="ORF">KC717_02085</name>
</gene>
<evidence type="ECO:0000256" key="3">
    <source>
        <dbReference type="ARBA" id="ARBA00022840"/>
    </source>
</evidence>
<evidence type="ECO:0000256" key="1">
    <source>
        <dbReference type="ARBA" id="ARBA00006611"/>
    </source>
</evidence>
<dbReference type="InterPro" id="IPR027417">
    <property type="entry name" value="P-loop_NTPase"/>
</dbReference>
<dbReference type="EMBL" id="JAGQLH010000018">
    <property type="protein sequence ID" value="MCA9385416.1"/>
    <property type="molecule type" value="Genomic_DNA"/>
</dbReference>
<dbReference type="SUPFAM" id="SSF52540">
    <property type="entry name" value="P-loop containing nucleoside triphosphate hydrolases"/>
    <property type="match status" value="1"/>
</dbReference>
<dbReference type="GO" id="GO:0005886">
    <property type="term" value="C:plasma membrane"/>
    <property type="evidence" value="ECO:0007669"/>
    <property type="project" value="TreeGrafter"/>
</dbReference>
<evidence type="ECO:0000256" key="4">
    <source>
        <dbReference type="SAM" id="MobiDB-lite"/>
    </source>
</evidence>
<dbReference type="GO" id="GO:0016887">
    <property type="term" value="F:ATP hydrolysis activity"/>
    <property type="evidence" value="ECO:0007669"/>
    <property type="project" value="TreeGrafter"/>
</dbReference>
<protein>
    <submittedName>
        <fullName evidence="6">Type II/IV secretion system protein</fullName>
    </submittedName>
</protein>
<dbReference type="AlphaFoldDB" id="A0A955L885"/>
<dbReference type="Gene3D" id="3.40.50.300">
    <property type="entry name" value="P-loop containing nucleotide triphosphate hydrolases"/>
    <property type="match status" value="1"/>
</dbReference>
<reference evidence="6" key="2">
    <citation type="journal article" date="2021" name="Microbiome">
        <title>Successional dynamics and alternative stable states in a saline activated sludge microbial community over 9 years.</title>
        <authorList>
            <person name="Wang Y."/>
            <person name="Ye J."/>
            <person name="Ju F."/>
            <person name="Liu L."/>
            <person name="Boyd J.A."/>
            <person name="Deng Y."/>
            <person name="Parks D.H."/>
            <person name="Jiang X."/>
            <person name="Yin X."/>
            <person name="Woodcroft B.J."/>
            <person name="Tyson G.W."/>
            <person name="Hugenholtz P."/>
            <person name="Polz M.F."/>
            <person name="Zhang T."/>
        </authorList>
    </citation>
    <scope>NUCLEOTIDE SEQUENCE</scope>
    <source>
        <strain evidence="6">HKST-UBA11</strain>
    </source>
</reference>